<dbReference type="Proteomes" id="UP000002985">
    <property type="component" value="Unassembled WGS sequence"/>
</dbReference>
<accession>I3IIA4</accession>
<proteinExistence type="predicted"/>
<evidence type="ECO:0000313" key="2">
    <source>
        <dbReference type="EMBL" id="GAB61449.1"/>
    </source>
</evidence>
<sequence>MNTDFIGKGFAFPLQINSRGGIQESRQEQKIKESILIILGTQHGERVMRPNFGCNLKSLVFEPNNTTTANLARHYVQEALTTWEPRIILEEVMVKNDNNAGRLMIDIRYRIKSTNEPQNMVYPFYLEQQ</sequence>
<dbReference type="STRING" id="247490.KSU1_B0592"/>
<dbReference type="Gene3D" id="3.10.450.40">
    <property type="match status" value="1"/>
</dbReference>
<reference evidence="2 3" key="1">
    <citation type="journal article" date="2012" name="FEBS Lett.">
        <title>Anammox organism KSU-1 expresses a NirK-type copper-containing nitrite reductase instead of a NirS-type with cytochrome cd1.</title>
        <authorList>
            <person name="Hira D."/>
            <person name="Toh H."/>
            <person name="Migita C.T."/>
            <person name="Okubo H."/>
            <person name="Nishiyama T."/>
            <person name="Hattori M."/>
            <person name="Furukawa K."/>
            <person name="Fujii T."/>
        </authorList>
    </citation>
    <scope>NUCLEOTIDE SEQUENCE [LARGE SCALE GENOMIC DNA]</scope>
</reference>
<name>I3IIA4_9BACT</name>
<dbReference type="OrthoDB" id="9802846at2"/>
<comment type="caution">
    <text evidence="2">The sequence shown here is derived from an EMBL/GenBank/DDBJ whole genome shotgun (WGS) entry which is preliminary data.</text>
</comment>
<dbReference type="Pfam" id="PF04965">
    <property type="entry name" value="GPW_gp25"/>
    <property type="match status" value="1"/>
</dbReference>
<protein>
    <submittedName>
        <fullName evidence="2">Putative phage baseplate lysozyme</fullName>
    </submittedName>
</protein>
<dbReference type="SUPFAM" id="SSF160719">
    <property type="entry name" value="gpW/gp25-like"/>
    <property type="match status" value="1"/>
</dbReference>
<feature type="domain" description="IraD/Gp25-like" evidence="1">
    <location>
        <begin position="26"/>
        <end position="115"/>
    </location>
</feature>
<dbReference type="AlphaFoldDB" id="I3IIA4"/>
<dbReference type="eggNOG" id="COG3628">
    <property type="taxonomic scope" value="Bacteria"/>
</dbReference>
<organism evidence="2 3">
    <name type="scientific">Candidatus Jettenia caeni</name>
    <dbReference type="NCBI Taxonomy" id="247490"/>
    <lineage>
        <taxon>Bacteria</taxon>
        <taxon>Pseudomonadati</taxon>
        <taxon>Planctomycetota</taxon>
        <taxon>Candidatus Brocadiia</taxon>
        <taxon>Candidatus Brocadiales</taxon>
        <taxon>Candidatus Brocadiaceae</taxon>
        <taxon>Candidatus Jettenia</taxon>
    </lineage>
</organism>
<evidence type="ECO:0000313" key="3">
    <source>
        <dbReference type="Proteomes" id="UP000002985"/>
    </source>
</evidence>
<keyword evidence="3" id="KW-1185">Reference proteome</keyword>
<evidence type="ECO:0000259" key="1">
    <source>
        <dbReference type="Pfam" id="PF04965"/>
    </source>
</evidence>
<dbReference type="InterPro" id="IPR007048">
    <property type="entry name" value="IraD/Gp25-like"/>
</dbReference>
<gene>
    <name evidence="2" type="ORF">KSU1_B0592</name>
</gene>
<dbReference type="EMBL" id="BAFH01000002">
    <property type="protein sequence ID" value="GAB61449.1"/>
    <property type="molecule type" value="Genomic_DNA"/>
</dbReference>